<accession>A0A5A7SNU0</accession>
<evidence type="ECO:0000313" key="1">
    <source>
        <dbReference type="EMBL" id="KAA0026105.1"/>
    </source>
</evidence>
<sequence>MCKCRIKRRPSCQTVRSKLERNAFEWYTDLEQEVIDSWEQLEKEFLNRFYSTRRNTKQQKGKPVIDYINRWRAIRIKPHTFEELATRAHDMELSFVSRGTKNFFIPEVRKDKKETKGAENIVKSTVKKSMVINTTPLKFSKIKEGELKRRMMEVKDVV</sequence>
<organism evidence="1 3">
    <name type="scientific">Cucumis melo var. makuwa</name>
    <name type="common">Oriental melon</name>
    <dbReference type="NCBI Taxonomy" id="1194695"/>
    <lineage>
        <taxon>Eukaryota</taxon>
        <taxon>Viridiplantae</taxon>
        <taxon>Streptophyta</taxon>
        <taxon>Embryophyta</taxon>
        <taxon>Tracheophyta</taxon>
        <taxon>Spermatophyta</taxon>
        <taxon>Magnoliopsida</taxon>
        <taxon>eudicotyledons</taxon>
        <taxon>Gunneridae</taxon>
        <taxon>Pentapetalae</taxon>
        <taxon>rosids</taxon>
        <taxon>fabids</taxon>
        <taxon>Cucurbitales</taxon>
        <taxon>Cucurbitaceae</taxon>
        <taxon>Benincaseae</taxon>
        <taxon>Cucumis</taxon>
    </lineage>
</organism>
<name>A0A5A7SNU0_CUCMM</name>
<dbReference type="PANTHER" id="PTHR33437">
    <property type="entry name" value="OS06G0361200 PROTEIN"/>
    <property type="match status" value="1"/>
</dbReference>
<dbReference type="OrthoDB" id="1729438at2759"/>
<evidence type="ECO:0000313" key="3">
    <source>
        <dbReference type="Proteomes" id="UP000321393"/>
    </source>
</evidence>
<evidence type="ECO:0000313" key="4">
    <source>
        <dbReference type="Proteomes" id="UP000321947"/>
    </source>
</evidence>
<dbReference type="EMBL" id="SSTD01019701">
    <property type="protein sequence ID" value="TYJ96306.1"/>
    <property type="molecule type" value="Genomic_DNA"/>
</dbReference>
<dbReference type="PANTHER" id="PTHR33437:SF2">
    <property type="entry name" value="OS06G0361200 PROTEIN"/>
    <property type="match status" value="1"/>
</dbReference>
<dbReference type="EMBL" id="SSTE01022979">
    <property type="protein sequence ID" value="KAA0026105.1"/>
    <property type="molecule type" value="Genomic_DNA"/>
</dbReference>
<gene>
    <name evidence="2" type="ORF">E5676_scaffold1970G00060</name>
    <name evidence="1" type="ORF">E6C27_scaffold19G00430</name>
</gene>
<comment type="caution">
    <text evidence="1">The sequence shown here is derived from an EMBL/GenBank/DDBJ whole genome shotgun (WGS) entry which is preliminary data.</text>
</comment>
<dbReference type="AlphaFoldDB" id="A0A5A7SNU0"/>
<dbReference type="Proteomes" id="UP000321393">
    <property type="component" value="Unassembled WGS sequence"/>
</dbReference>
<proteinExistence type="predicted"/>
<dbReference type="Proteomes" id="UP000321947">
    <property type="component" value="Unassembled WGS sequence"/>
</dbReference>
<reference evidence="3 4" key="1">
    <citation type="submission" date="2019-08" db="EMBL/GenBank/DDBJ databases">
        <title>Draft genome sequences of two oriental melons (Cucumis melo L. var makuwa).</title>
        <authorList>
            <person name="Kwon S.-Y."/>
        </authorList>
    </citation>
    <scope>NUCLEOTIDE SEQUENCE [LARGE SCALE GENOMIC DNA]</scope>
    <source>
        <strain evidence="4">cv. Chang Bougi</strain>
        <strain evidence="3">cv. SW 3</strain>
        <tissue evidence="1">Leaf</tissue>
    </source>
</reference>
<protein>
    <submittedName>
        <fullName evidence="1">Ty3-gypsy retrotransposon protein</fullName>
    </submittedName>
</protein>
<evidence type="ECO:0000313" key="2">
    <source>
        <dbReference type="EMBL" id="TYJ96306.1"/>
    </source>
</evidence>